<protein>
    <submittedName>
        <fullName evidence="1">Uncharacterized protein</fullName>
    </submittedName>
</protein>
<reference evidence="1 2" key="1">
    <citation type="submission" date="2018-06" db="EMBL/GenBank/DDBJ databases">
        <title>Comparative genomics reveals the genomic features of Rhizophagus irregularis, R. cerebriforme, R. diaphanum and Gigaspora rosea, and their symbiotic lifestyle signature.</title>
        <authorList>
            <person name="Morin E."/>
            <person name="San Clemente H."/>
            <person name="Chen E.C.H."/>
            <person name="De La Providencia I."/>
            <person name="Hainaut M."/>
            <person name="Kuo A."/>
            <person name="Kohler A."/>
            <person name="Murat C."/>
            <person name="Tang N."/>
            <person name="Roy S."/>
            <person name="Loubradou J."/>
            <person name="Henrissat B."/>
            <person name="Grigoriev I.V."/>
            <person name="Corradi N."/>
            <person name="Roux C."/>
            <person name="Martin F.M."/>
        </authorList>
    </citation>
    <scope>NUCLEOTIDE SEQUENCE [LARGE SCALE GENOMIC DNA]</scope>
    <source>
        <strain evidence="1 2">DAOM 227022</strain>
    </source>
</reference>
<evidence type="ECO:0000313" key="2">
    <source>
        <dbReference type="Proteomes" id="UP000265703"/>
    </source>
</evidence>
<dbReference type="Proteomes" id="UP000265703">
    <property type="component" value="Unassembled WGS sequence"/>
</dbReference>
<gene>
    <name evidence="1" type="ORF">C1645_813669</name>
</gene>
<name>A0A397THT3_9GLOM</name>
<keyword evidence="2" id="KW-1185">Reference proteome</keyword>
<evidence type="ECO:0000313" key="1">
    <source>
        <dbReference type="EMBL" id="RIA97793.1"/>
    </source>
</evidence>
<dbReference type="EMBL" id="QKYT01000025">
    <property type="protein sequence ID" value="RIA97793.1"/>
    <property type="molecule type" value="Genomic_DNA"/>
</dbReference>
<comment type="caution">
    <text evidence="1">The sequence shown here is derived from an EMBL/GenBank/DDBJ whole genome shotgun (WGS) entry which is preliminary data.</text>
</comment>
<sequence>MIQRVTCGADRISRLTNSQIDYIIEQVDLKITTNHVNKIFKIMVTASTHDSDNNFNDILDITDYFKKEEGMNKPLEKARIEKEREVILAKVNDYIMYFDEKKRESNEIKLDDKNGFGDSEEEILGELDNNDGYDEYDRYNEYDECNKDYYYHNERYKRKILPMISPIISLVTI</sequence>
<proteinExistence type="predicted"/>
<dbReference type="OrthoDB" id="2490640at2759"/>
<organism evidence="1 2">
    <name type="scientific">Glomus cerebriforme</name>
    <dbReference type="NCBI Taxonomy" id="658196"/>
    <lineage>
        <taxon>Eukaryota</taxon>
        <taxon>Fungi</taxon>
        <taxon>Fungi incertae sedis</taxon>
        <taxon>Mucoromycota</taxon>
        <taxon>Glomeromycotina</taxon>
        <taxon>Glomeromycetes</taxon>
        <taxon>Glomerales</taxon>
        <taxon>Glomeraceae</taxon>
        <taxon>Glomus</taxon>
    </lineage>
</organism>
<dbReference type="AlphaFoldDB" id="A0A397THT3"/>
<accession>A0A397THT3</accession>